<evidence type="ECO:0000313" key="1">
    <source>
        <dbReference type="EMBL" id="CAH7689812.1"/>
    </source>
</evidence>
<dbReference type="EMBL" id="CALTRL010006137">
    <property type="protein sequence ID" value="CAH7689812.1"/>
    <property type="molecule type" value="Genomic_DNA"/>
</dbReference>
<dbReference type="Proteomes" id="UP001153365">
    <property type="component" value="Unassembled WGS sequence"/>
</dbReference>
<comment type="caution">
    <text evidence="1">The sequence shown here is derived from an EMBL/GenBank/DDBJ whole genome shotgun (WGS) entry which is preliminary data.</text>
</comment>
<dbReference type="AlphaFoldDB" id="A0AAV0BSL7"/>
<reference evidence="1" key="1">
    <citation type="submission" date="2022-06" db="EMBL/GenBank/DDBJ databases">
        <authorList>
            <consortium name="SYNGENTA / RWTH Aachen University"/>
        </authorList>
    </citation>
    <scope>NUCLEOTIDE SEQUENCE</scope>
</reference>
<name>A0AAV0BSL7_PHAPC</name>
<protein>
    <submittedName>
        <fullName evidence="1">Uncharacterized protein</fullName>
    </submittedName>
</protein>
<sequence length="104" mass="11657">MHSKIIKDKGKIKEPISSLDKYKLEALTKAWQTVNGNLCELQPAEGMSLSQGLEVIVRLGSIWKSSMAEFGGVQSLAKKRYIYIYIFNCSTDSEKANCCLNLDH</sequence>
<organism evidence="1 2">
    <name type="scientific">Phakopsora pachyrhizi</name>
    <name type="common">Asian soybean rust disease fungus</name>
    <dbReference type="NCBI Taxonomy" id="170000"/>
    <lineage>
        <taxon>Eukaryota</taxon>
        <taxon>Fungi</taxon>
        <taxon>Dikarya</taxon>
        <taxon>Basidiomycota</taxon>
        <taxon>Pucciniomycotina</taxon>
        <taxon>Pucciniomycetes</taxon>
        <taxon>Pucciniales</taxon>
        <taxon>Phakopsoraceae</taxon>
        <taxon>Phakopsora</taxon>
    </lineage>
</organism>
<keyword evidence="2" id="KW-1185">Reference proteome</keyword>
<evidence type="ECO:0000313" key="2">
    <source>
        <dbReference type="Proteomes" id="UP001153365"/>
    </source>
</evidence>
<gene>
    <name evidence="1" type="ORF">PPACK8108_LOCUS24957</name>
</gene>
<proteinExistence type="predicted"/>
<accession>A0AAV0BSL7</accession>